<dbReference type="EnsemblMetazoa" id="PPA34303.1">
    <property type="protein sequence ID" value="PPA34303.1"/>
    <property type="gene ID" value="WBGene00272672"/>
</dbReference>
<evidence type="ECO:0000313" key="2">
    <source>
        <dbReference type="Proteomes" id="UP000005239"/>
    </source>
</evidence>
<accession>A0A8R1YR13</accession>
<reference evidence="2" key="1">
    <citation type="journal article" date="2008" name="Nat. Genet.">
        <title>The Pristionchus pacificus genome provides a unique perspective on nematode lifestyle and parasitism.</title>
        <authorList>
            <person name="Dieterich C."/>
            <person name="Clifton S.W."/>
            <person name="Schuster L.N."/>
            <person name="Chinwalla A."/>
            <person name="Delehaunty K."/>
            <person name="Dinkelacker I."/>
            <person name="Fulton L."/>
            <person name="Fulton R."/>
            <person name="Godfrey J."/>
            <person name="Minx P."/>
            <person name="Mitreva M."/>
            <person name="Roeseler W."/>
            <person name="Tian H."/>
            <person name="Witte H."/>
            <person name="Yang S.P."/>
            <person name="Wilson R.K."/>
            <person name="Sommer R.J."/>
        </authorList>
    </citation>
    <scope>NUCLEOTIDE SEQUENCE [LARGE SCALE GENOMIC DNA]</scope>
    <source>
        <strain evidence="2">PS312</strain>
    </source>
</reference>
<evidence type="ECO:0000313" key="1">
    <source>
        <dbReference type="EnsemblMetazoa" id="PPA34303.1"/>
    </source>
</evidence>
<proteinExistence type="predicted"/>
<protein>
    <submittedName>
        <fullName evidence="1">Uncharacterized protein</fullName>
    </submittedName>
</protein>
<accession>A0A2A6CP03</accession>
<dbReference type="Proteomes" id="UP000005239">
    <property type="component" value="Unassembled WGS sequence"/>
</dbReference>
<gene>
    <name evidence="1" type="primary">WBGene00272672</name>
</gene>
<keyword evidence="2" id="KW-1185">Reference proteome</keyword>
<sequence length="126" mass="14015">MEGSVVNVDAAIDPDDIVYDPHYDNLEDGDDNEDIYAVVELGADGKPRYLLSKIHNFFYTASNDVRRSNNGQYLSRKELVKIEQPIKAWGTTTTSALSSNSTSSGGLRKKIASAIQVCNRFACFYR</sequence>
<dbReference type="AlphaFoldDB" id="A0A2A6CP03"/>
<reference evidence="1" key="2">
    <citation type="submission" date="2022-06" db="UniProtKB">
        <authorList>
            <consortium name="EnsemblMetazoa"/>
        </authorList>
    </citation>
    <scope>IDENTIFICATION</scope>
    <source>
        <strain evidence="1">PS312</strain>
    </source>
</reference>
<organism evidence="1 2">
    <name type="scientific">Pristionchus pacificus</name>
    <name type="common">Parasitic nematode worm</name>
    <dbReference type="NCBI Taxonomy" id="54126"/>
    <lineage>
        <taxon>Eukaryota</taxon>
        <taxon>Metazoa</taxon>
        <taxon>Ecdysozoa</taxon>
        <taxon>Nematoda</taxon>
        <taxon>Chromadorea</taxon>
        <taxon>Rhabditida</taxon>
        <taxon>Rhabditina</taxon>
        <taxon>Diplogasteromorpha</taxon>
        <taxon>Diplogasteroidea</taxon>
        <taxon>Neodiplogasteridae</taxon>
        <taxon>Pristionchus</taxon>
    </lineage>
</organism>
<name>A0A2A6CP03_PRIPA</name>